<evidence type="ECO:0000313" key="5">
    <source>
        <dbReference type="Proteomes" id="UP001440599"/>
    </source>
</evidence>
<dbReference type="Pfam" id="PF01520">
    <property type="entry name" value="Amidase_3"/>
    <property type="match status" value="1"/>
</dbReference>
<dbReference type="Pfam" id="PF07833">
    <property type="entry name" value="Cu_amine_oxidN1"/>
    <property type="match status" value="1"/>
</dbReference>
<dbReference type="Gene3D" id="2.60.40.3500">
    <property type="match status" value="1"/>
</dbReference>
<dbReference type="InterPro" id="IPR036582">
    <property type="entry name" value="Mao_N_sf"/>
</dbReference>
<reference evidence="4 5" key="1">
    <citation type="submission" date="2024-03" db="EMBL/GenBank/DDBJ databases">
        <title>Human intestinal bacterial collection.</title>
        <authorList>
            <person name="Pauvert C."/>
            <person name="Hitch T.C.A."/>
            <person name="Clavel T."/>
        </authorList>
    </citation>
    <scope>NUCLEOTIDE SEQUENCE [LARGE SCALE GENOMIC DNA]</scope>
    <source>
        <strain evidence="4 5">CLA-AP-H34</strain>
    </source>
</reference>
<dbReference type="InterPro" id="IPR050695">
    <property type="entry name" value="N-acetylmuramoyl_amidase_3"/>
</dbReference>
<dbReference type="SMART" id="SM00646">
    <property type="entry name" value="Ami_3"/>
    <property type="match status" value="1"/>
</dbReference>
<dbReference type="Proteomes" id="UP001440599">
    <property type="component" value="Unassembled WGS sequence"/>
</dbReference>
<organism evidence="4 5">
    <name type="scientific">Flavonifractor hominis</name>
    <dbReference type="NCBI Taxonomy" id="3133178"/>
    <lineage>
        <taxon>Bacteria</taxon>
        <taxon>Bacillati</taxon>
        <taxon>Bacillota</taxon>
        <taxon>Clostridia</taxon>
        <taxon>Eubacteriales</taxon>
        <taxon>Oscillospiraceae</taxon>
        <taxon>Flavonifractor</taxon>
    </lineage>
</organism>
<dbReference type="RefSeq" id="WP_349139245.1">
    <property type="nucleotide sequence ID" value="NZ_JBBMFT010000001.1"/>
</dbReference>
<dbReference type="EC" id="3.5.1.28" evidence="4"/>
<evidence type="ECO:0000259" key="3">
    <source>
        <dbReference type="SMART" id="SM00646"/>
    </source>
</evidence>
<name>A0ABV1ELU7_9FIRM</name>
<comment type="caution">
    <text evidence="4">The sequence shown here is derived from an EMBL/GenBank/DDBJ whole genome shotgun (WGS) entry which is preliminary data.</text>
</comment>
<dbReference type="PANTHER" id="PTHR30404:SF0">
    <property type="entry name" value="N-ACETYLMURAMOYL-L-ALANINE AMIDASE AMIC"/>
    <property type="match status" value="1"/>
</dbReference>
<dbReference type="CDD" id="cd02696">
    <property type="entry name" value="MurNAc-LAA"/>
    <property type="match status" value="1"/>
</dbReference>
<evidence type="ECO:0000313" key="4">
    <source>
        <dbReference type="EMBL" id="MEQ2455578.1"/>
    </source>
</evidence>
<keyword evidence="5" id="KW-1185">Reference proteome</keyword>
<dbReference type="Gene3D" id="3.30.457.10">
    <property type="entry name" value="Copper amine oxidase-like, N-terminal domain"/>
    <property type="match status" value="1"/>
</dbReference>
<dbReference type="GO" id="GO:0008745">
    <property type="term" value="F:N-acetylmuramoyl-L-alanine amidase activity"/>
    <property type="evidence" value="ECO:0007669"/>
    <property type="project" value="UniProtKB-EC"/>
</dbReference>
<dbReference type="SUPFAM" id="SSF55383">
    <property type="entry name" value="Copper amine oxidase, domain N"/>
    <property type="match status" value="1"/>
</dbReference>
<dbReference type="Gene3D" id="3.40.630.40">
    <property type="entry name" value="Zn-dependent exopeptidases"/>
    <property type="match status" value="1"/>
</dbReference>
<dbReference type="EMBL" id="JBBMFT010000001">
    <property type="protein sequence ID" value="MEQ2455578.1"/>
    <property type="molecule type" value="Genomic_DNA"/>
</dbReference>
<proteinExistence type="predicted"/>
<dbReference type="InterPro" id="IPR012854">
    <property type="entry name" value="Cu_amine_oxidase-like_N"/>
</dbReference>
<protein>
    <submittedName>
        <fullName evidence="4">N-acetylmuramoyl-L-alanine amidase</fullName>
        <ecNumber evidence="4">3.5.1.28</ecNumber>
    </submittedName>
</protein>
<dbReference type="SUPFAM" id="SSF53187">
    <property type="entry name" value="Zn-dependent exopeptidases"/>
    <property type="match status" value="1"/>
</dbReference>
<evidence type="ECO:0000256" key="1">
    <source>
        <dbReference type="ARBA" id="ARBA00022801"/>
    </source>
</evidence>
<feature type="region of interest" description="Disordered" evidence="2">
    <location>
        <begin position="169"/>
        <end position="195"/>
    </location>
</feature>
<accession>A0ABV1ELU7</accession>
<dbReference type="PANTHER" id="PTHR30404">
    <property type="entry name" value="N-ACETYLMURAMOYL-L-ALANINE AMIDASE"/>
    <property type="match status" value="1"/>
</dbReference>
<keyword evidence="1 4" id="KW-0378">Hydrolase</keyword>
<evidence type="ECO:0000256" key="2">
    <source>
        <dbReference type="SAM" id="MobiDB-lite"/>
    </source>
</evidence>
<gene>
    <name evidence="4" type="ORF">WMO45_03510</name>
</gene>
<dbReference type="InterPro" id="IPR002508">
    <property type="entry name" value="MurNAc-LAA_cat"/>
</dbReference>
<feature type="compositionally biased region" description="Pro residues" evidence="2">
    <location>
        <begin position="180"/>
        <end position="195"/>
    </location>
</feature>
<sequence>MKKTIACLLTVVLLALLLPVGAVNTLSVYFYDESSQRYGELTQTDQVTLTLDGAPLVPEDAPALVQYPQQDQNGRTLVPVRLIAEALGISVTWVPETRQVLLLQEDKTIVLTLGSDTALVDGQSVQLPDGVPAGVVKYDGRESTMVPLRFVSEQLGATVEWDNDTFTAQITSPGYTETPVPTPTPTPTPTPSPTPVVPEEGDNGYVSGITVDAEAHVVTITTDHTPVYRVLDLGDRVAIDLLGAVLTTGADSGEITTLPVDSDLLESVRYYQHGDDLGYGYPHTLRVVLDLKDGITYAGNVAISAGANNVRVTLIPPAETPTDPSTPTTPTNPNAYTIALDAGHGGSSPGAVYPDASGQDVLEKDLTLAITTKLETILVQQGYNVVLTRPGDSTVDLYTRADIANAANADLFVSIHINASGTVPSFQGIYTYHYPSSTRSMNFATAVQQAVCAATGGIDRGISSANFAVLRETNMAAVLVECGFMSNLEELSRLQDDAYQQKLAEGIATGIANYLSTL</sequence>
<feature type="domain" description="MurNAc-LAA" evidence="3">
    <location>
        <begin position="401"/>
        <end position="512"/>
    </location>
</feature>